<name>A0A3L9MFI3_9FLAO</name>
<protein>
    <submittedName>
        <fullName evidence="2">Uncharacterized protein</fullName>
    </submittedName>
</protein>
<dbReference type="Proteomes" id="UP000275348">
    <property type="component" value="Unassembled WGS sequence"/>
</dbReference>
<evidence type="ECO:0000256" key="1">
    <source>
        <dbReference type="SAM" id="Phobius"/>
    </source>
</evidence>
<evidence type="ECO:0000313" key="2">
    <source>
        <dbReference type="EMBL" id="RLZ11572.1"/>
    </source>
</evidence>
<accession>A0A3L9MFI3</accession>
<feature type="transmembrane region" description="Helical" evidence="1">
    <location>
        <begin position="12"/>
        <end position="30"/>
    </location>
</feature>
<keyword evidence="3" id="KW-1185">Reference proteome</keyword>
<feature type="transmembrane region" description="Helical" evidence="1">
    <location>
        <begin position="119"/>
        <end position="141"/>
    </location>
</feature>
<dbReference type="InterPro" id="IPR045625">
    <property type="entry name" value="DUF6427"/>
</dbReference>
<proteinExistence type="predicted"/>
<feature type="transmembrane region" description="Helical" evidence="1">
    <location>
        <begin position="77"/>
        <end position="99"/>
    </location>
</feature>
<organism evidence="2 3">
    <name type="scientific">Faecalibacter macacae</name>
    <dbReference type="NCBI Taxonomy" id="1859289"/>
    <lineage>
        <taxon>Bacteria</taxon>
        <taxon>Pseudomonadati</taxon>
        <taxon>Bacteroidota</taxon>
        <taxon>Flavobacteriia</taxon>
        <taxon>Flavobacteriales</taxon>
        <taxon>Weeksellaceae</taxon>
        <taxon>Faecalibacter</taxon>
    </lineage>
</organism>
<keyword evidence="1" id="KW-1133">Transmembrane helix</keyword>
<dbReference type="AlphaFoldDB" id="A0A3L9MFI3"/>
<feature type="transmembrane region" description="Helical" evidence="1">
    <location>
        <begin position="208"/>
        <end position="226"/>
    </location>
</feature>
<feature type="transmembrane region" description="Helical" evidence="1">
    <location>
        <begin position="178"/>
        <end position="196"/>
    </location>
</feature>
<keyword evidence="1" id="KW-0812">Transmembrane</keyword>
<evidence type="ECO:0000313" key="3">
    <source>
        <dbReference type="Proteomes" id="UP000275348"/>
    </source>
</evidence>
<reference evidence="2 3" key="1">
    <citation type="submission" date="2018-10" db="EMBL/GenBank/DDBJ databases">
        <authorList>
            <person name="Chen X."/>
        </authorList>
    </citation>
    <scope>NUCLEOTIDE SEQUENCE [LARGE SCALE GENOMIC DNA]</scope>
    <source>
        <strain evidence="2 3">YIM 102668</strain>
    </source>
</reference>
<comment type="caution">
    <text evidence="2">The sequence shown here is derived from an EMBL/GenBank/DDBJ whole genome shotgun (WGS) entry which is preliminary data.</text>
</comment>
<keyword evidence="1" id="KW-0472">Membrane</keyword>
<gene>
    <name evidence="2" type="ORF">EAH69_03895</name>
</gene>
<dbReference type="EMBL" id="RDOJ01000004">
    <property type="protein sequence ID" value="RLZ11572.1"/>
    <property type="molecule type" value="Genomic_DNA"/>
</dbReference>
<dbReference type="Pfam" id="PF19992">
    <property type="entry name" value="DUF6427"/>
    <property type="match status" value="1"/>
</dbReference>
<feature type="transmembrane region" description="Helical" evidence="1">
    <location>
        <begin position="42"/>
        <end position="68"/>
    </location>
</feature>
<sequence length="238" mass="27505">MPCVGQLLDYKIAGSLLLITYVTTELMYFESEQTSKFEAFDIGMYLSFAILLNPPLFILGLVIFAYFFTLKAIDSSILILALLGFLVPVLVFAQVSYLMDFKFVLDYYKEALLLNYYQFDIKHVFLIPVIIVLALALLNYVRSVNKEAIEIKRVFFLIFLMLISLIVISALFGGDQLVFLSFFGLLLMTIFAKDFANKKPHLNWLKEAILWGYLICMLFVNFYDRIPRIYSLITEVSF</sequence>
<feature type="transmembrane region" description="Helical" evidence="1">
    <location>
        <begin position="153"/>
        <end position="172"/>
    </location>
</feature>